<dbReference type="GO" id="GO:0042802">
    <property type="term" value="F:identical protein binding"/>
    <property type="evidence" value="ECO:0007669"/>
    <property type="project" value="TreeGrafter"/>
</dbReference>
<dbReference type="Gene3D" id="3.40.50.460">
    <property type="entry name" value="Phosphofructokinase domain"/>
    <property type="match status" value="1"/>
</dbReference>
<dbReference type="Gene3D" id="3.40.50.450">
    <property type="match status" value="1"/>
</dbReference>
<dbReference type="GO" id="GO:0005945">
    <property type="term" value="C:6-phosphofructokinase complex"/>
    <property type="evidence" value="ECO:0007669"/>
    <property type="project" value="TreeGrafter"/>
</dbReference>
<evidence type="ECO:0000259" key="16">
    <source>
        <dbReference type="Pfam" id="PF00365"/>
    </source>
</evidence>
<dbReference type="EC" id="2.7.1.11" evidence="15"/>
<feature type="binding site" evidence="15">
    <location>
        <position position="244"/>
    </location>
    <ligand>
        <name>substrate</name>
        <note>ligand shared between dimeric partners</note>
    </ligand>
</feature>
<feature type="binding site" evidence="15">
    <location>
        <position position="12"/>
    </location>
    <ligand>
        <name>ATP</name>
        <dbReference type="ChEBI" id="CHEBI:30616"/>
    </ligand>
</feature>
<dbReference type="GO" id="GO:0070095">
    <property type="term" value="F:fructose-6-phosphate binding"/>
    <property type="evidence" value="ECO:0007669"/>
    <property type="project" value="TreeGrafter"/>
</dbReference>
<dbReference type="NCBIfam" id="TIGR02482">
    <property type="entry name" value="PFKA_ATP"/>
    <property type="match status" value="1"/>
</dbReference>
<keyword evidence="7 15" id="KW-0808">Transferase</keyword>
<keyword evidence="10 15" id="KW-0418">Kinase</keyword>
<dbReference type="EMBL" id="DVMJ01000040">
    <property type="protein sequence ID" value="HIU13339.1"/>
    <property type="molecule type" value="Genomic_DNA"/>
</dbReference>
<dbReference type="GO" id="GO:0016208">
    <property type="term" value="F:AMP binding"/>
    <property type="evidence" value="ECO:0007669"/>
    <property type="project" value="TreeGrafter"/>
</dbReference>
<keyword evidence="8 15" id="KW-0479">Metal-binding</keyword>
<comment type="caution">
    <text evidence="15">Lacks conserved residue(s) required for the propagation of feature annotation.</text>
</comment>
<evidence type="ECO:0000256" key="1">
    <source>
        <dbReference type="ARBA" id="ARBA00001946"/>
    </source>
</evidence>
<evidence type="ECO:0000256" key="5">
    <source>
        <dbReference type="ARBA" id="ARBA00022490"/>
    </source>
</evidence>
<evidence type="ECO:0000256" key="11">
    <source>
        <dbReference type="ARBA" id="ARBA00022840"/>
    </source>
</evidence>
<comment type="catalytic activity">
    <reaction evidence="14 15">
        <text>beta-D-fructose 6-phosphate + ATP = beta-D-fructose 1,6-bisphosphate + ADP + H(+)</text>
        <dbReference type="Rhea" id="RHEA:16109"/>
        <dbReference type="ChEBI" id="CHEBI:15378"/>
        <dbReference type="ChEBI" id="CHEBI:30616"/>
        <dbReference type="ChEBI" id="CHEBI:32966"/>
        <dbReference type="ChEBI" id="CHEBI:57634"/>
        <dbReference type="ChEBI" id="CHEBI:456216"/>
        <dbReference type="EC" id="2.7.1.11"/>
    </reaction>
</comment>
<accession>A0A9D1HPX7</accession>
<dbReference type="PANTHER" id="PTHR13697:SF4">
    <property type="entry name" value="ATP-DEPENDENT 6-PHOSPHOFRUCTOKINASE"/>
    <property type="match status" value="1"/>
</dbReference>
<feature type="binding site" description="in other chain" evidence="15">
    <location>
        <begin position="250"/>
        <end position="253"/>
    </location>
    <ligand>
        <name>substrate</name>
        <note>ligand shared between dimeric partners</note>
    </ligand>
</feature>
<evidence type="ECO:0000256" key="4">
    <source>
        <dbReference type="ARBA" id="ARBA00004679"/>
    </source>
</evidence>
<dbReference type="InterPro" id="IPR035966">
    <property type="entry name" value="PKF_sf"/>
</dbReference>
<feature type="binding site" description="in other chain" evidence="15">
    <location>
        <begin position="170"/>
        <end position="172"/>
    </location>
    <ligand>
        <name>substrate</name>
        <note>ligand shared between dimeric partners</note>
    </ligand>
</feature>
<dbReference type="GO" id="GO:0061621">
    <property type="term" value="P:canonical glycolysis"/>
    <property type="evidence" value="ECO:0007669"/>
    <property type="project" value="TreeGrafter"/>
</dbReference>
<proteinExistence type="inferred from homology"/>
<dbReference type="Pfam" id="PF00365">
    <property type="entry name" value="PFK"/>
    <property type="match status" value="1"/>
</dbReference>
<feature type="binding site" description="in other chain" evidence="15">
    <location>
        <begin position="214"/>
        <end position="216"/>
    </location>
    <ligand>
        <name>ADP</name>
        <dbReference type="ChEBI" id="CHEBI:456216"/>
        <note>allosteric activator; ligand shared between dimeric partners</note>
    </ligand>
</feature>
<dbReference type="PANTHER" id="PTHR13697">
    <property type="entry name" value="PHOSPHOFRUCTOKINASE"/>
    <property type="match status" value="1"/>
</dbReference>
<feature type="active site" description="Proton acceptor" evidence="15">
    <location>
        <position position="128"/>
    </location>
</feature>
<evidence type="ECO:0000256" key="13">
    <source>
        <dbReference type="ARBA" id="ARBA00023152"/>
    </source>
</evidence>
<reference evidence="17" key="1">
    <citation type="submission" date="2020-10" db="EMBL/GenBank/DDBJ databases">
        <authorList>
            <person name="Gilroy R."/>
        </authorList>
    </citation>
    <scope>NUCLEOTIDE SEQUENCE</scope>
    <source>
        <strain evidence="17">CHK195-11698</strain>
    </source>
</reference>
<comment type="subcellular location">
    <subcellularLocation>
        <location evidence="3 15">Cytoplasm</location>
    </subcellularLocation>
</comment>
<keyword evidence="11 15" id="KW-0067">ATP-binding</keyword>
<feature type="binding site" evidence="15">
    <location>
        <position position="163"/>
    </location>
    <ligand>
        <name>substrate</name>
        <note>ligand shared between dimeric partners</note>
    </ligand>
</feature>
<dbReference type="InterPro" id="IPR000023">
    <property type="entry name" value="Phosphofructokinase_dom"/>
</dbReference>
<dbReference type="InterPro" id="IPR022953">
    <property type="entry name" value="ATP_PFK"/>
</dbReference>
<dbReference type="GO" id="GO:0046872">
    <property type="term" value="F:metal ion binding"/>
    <property type="evidence" value="ECO:0007669"/>
    <property type="project" value="UniProtKB-KW"/>
</dbReference>
<keyword evidence="9 15" id="KW-0547">Nucleotide-binding</keyword>
<dbReference type="GO" id="GO:0048029">
    <property type="term" value="F:monosaccharide binding"/>
    <property type="evidence" value="ECO:0007669"/>
    <property type="project" value="TreeGrafter"/>
</dbReference>
<name>A0A9D1HPX7_9FIRM</name>
<evidence type="ECO:0000256" key="8">
    <source>
        <dbReference type="ARBA" id="ARBA00022723"/>
    </source>
</evidence>
<dbReference type="SUPFAM" id="SSF53784">
    <property type="entry name" value="Phosphofructokinase"/>
    <property type="match status" value="1"/>
</dbReference>
<feature type="binding site" description="in other chain" evidence="15">
    <location>
        <position position="223"/>
    </location>
    <ligand>
        <name>substrate</name>
        <note>ligand shared between dimeric partners</note>
    </ligand>
</feature>
<comment type="caution">
    <text evidence="17">The sequence shown here is derived from an EMBL/GenBank/DDBJ whole genome shotgun (WGS) entry which is preliminary data.</text>
</comment>
<evidence type="ECO:0000256" key="9">
    <source>
        <dbReference type="ARBA" id="ARBA00022741"/>
    </source>
</evidence>
<sequence length="319" mass="34619">MVRSIGILTSGGDAPGMNAAIRAVARACLNKGIEVYGVEQGFKGLYDGSFIKFDRRSTRNIINQGGTILRSARFPEFKDEEVRKVAISQLEKAGIEALVVIGGDGSYHGAMRLTEMGVNCIGIPGTIDNDIPRTEVTIGFDTALNTIVEALDRLRDTSSSHQRCTILEVMGRRCGDLAVWSGIACGVELIVTSEIGYNEEKIIECLKISKQSDKKHAIVVITEGITDVHALAKKVQAETGFETRANVLGHMQRGGRPSARDRVLASRMGIFAVELLEKGEGGKCVSVVNGHLEGLDIIETLSKPRETDFGIYEDARKIR</sequence>
<comment type="subunit">
    <text evidence="15">Homotetramer.</text>
</comment>
<evidence type="ECO:0000256" key="2">
    <source>
        <dbReference type="ARBA" id="ARBA00002659"/>
    </source>
</evidence>
<evidence type="ECO:0000256" key="7">
    <source>
        <dbReference type="ARBA" id="ARBA00022679"/>
    </source>
</evidence>
<dbReference type="InterPro" id="IPR012828">
    <property type="entry name" value="PFKA_ATP_prok"/>
</dbReference>
<gene>
    <name evidence="15 17" type="primary">pfkA</name>
    <name evidence="17" type="ORF">IAD15_04645</name>
</gene>
<feature type="binding site" evidence="15">
    <location>
        <begin position="22"/>
        <end position="26"/>
    </location>
    <ligand>
        <name>ADP</name>
        <dbReference type="ChEBI" id="CHEBI:456216"/>
        <note>allosteric activator; ligand shared between dimeric partners</note>
    </ligand>
</feature>
<dbReference type="InterPro" id="IPR012003">
    <property type="entry name" value="ATP_PFK_prok-type"/>
</dbReference>
<comment type="activity regulation">
    <text evidence="15">Allosterically activated by ADP and other diphosphonucleosides, and allosterically inhibited by phosphoenolpyruvate.</text>
</comment>
<evidence type="ECO:0000256" key="10">
    <source>
        <dbReference type="ARBA" id="ARBA00022777"/>
    </source>
</evidence>
<comment type="pathway">
    <text evidence="4 15">Carbohydrate degradation; glycolysis; D-glyceraldehyde 3-phosphate and glycerone phosphate from D-glucose: step 3/4.</text>
</comment>
<dbReference type="PRINTS" id="PR00476">
    <property type="entry name" value="PHFRCTKINASE"/>
</dbReference>
<keyword evidence="12 15" id="KW-0460">Magnesium</keyword>
<dbReference type="PROSITE" id="PS00433">
    <property type="entry name" value="PHOSPHOFRUCTOKINASE"/>
    <property type="match status" value="1"/>
</dbReference>
<keyword evidence="5 15" id="KW-0963">Cytoplasm</keyword>
<dbReference type="GO" id="GO:0003872">
    <property type="term" value="F:6-phosphofructokinase activity"/>
    <property type="evidence" value="ECO:0007669"/>
    <property type="project" value="UniProtKB-UniRule"/>
</dbReference>
<feature type="domain" description="Phosphofructokinase" evidence="16">
    <location>
        <begin position="5"/>
        <end position="276"/>
    </location>
</feature>
<evidence type="ECO:0000256" key="6">
    <source>
        <dbReference type="ARBA" id="ARBA00022533"/>
    </source>
</evidence>
<feature type="binding site" evidence="15">
    <location>
        <begin position="103"/>
        <end position="106"/>
    </location>
    <ligand>
        <name>ATP</name>
        <dbReference type="ChEBI" id="CHEBI:30616"/>
    </ligand>
</feature>
<organism evidence="17 18">
    <name type="scientific">Candidatus Fimiplasma intestinipullorum</name>
    <dbReference type="NCBI Taxonomy" id="2840825"/>
    <lineage>
        <taxon>Bacteria</taxon>
        <taxon>Bacillati</taxon>
        <taxon>Bacillota</taxon>
        <taxon>Clostridia</taxon>
        <taxon>Eubacteriales</taxon>
        <taxon>Candidatus Fimiplasma</taxon>
    </lineage>
</organism>
<feature type="binding site" evidence="15">
    <location>
        <begin position="73"/>
        <end position="74"/>
    </location>
    <ligand>
        <name>ATP</name>
        <dbReference type="ChEBI" id="CHEBI:30616"/>
    </ligand>
</feature>
<dbReference type="GO" id="GO:0006002">
    <property type="term" value="P:fructose 6-phosphate metabolic process"/>
    <property type="evidence" value="ECO:0007669"/>
    <property type="project" value="UniProtKB-UniRule"/>
</dbReference>
<protein>
    <recommendedName>
        <fullName evidence="15">ATP-dependent 6-phosphofructokinase</fullName>
        <shortName evidence="15">ATP-PFK</shortName>
        <shortName evidence="15">Phosphofructokinase</shortName>
        <ecNumber evidence="15">2.7.1.11</ecNumber>
    </recommendedName>
    <alternativeName>
        <fullName evidence="15">Phosphohexokinase</fullName>
    </alternativeName>
</protein>
<dbReference type="NCBIfam" id="NF002872">
    <property type="entry name" value="PRK03202.1"/>
    <property type="match status" value="1"/>
</dbReference>
<dbReference type="InterPro" id="IPR015912">
    <property type="entry name" value="Phosphofructokinase_CS"/>
</dbReference>
<evidence type="ECO:0000256" key="15">
    <source>
        <dbReference type="HAMAP-Rule" id="MF_00339"/>
    </source>
</evidence>
<evidence type="ECO:0000256" key="14">
    <source>
        <dbReference type="ARBA" id="ARBA00048070"/>
    </source>
</evidence>
<feature type="binding site" evidence="15">
    <location>
        <position position="104"/>
    </location>
    <ligand>
        <name>Mg(2+)</name>
        <dbReference type="ChEBI" id="CHEBI:18420"/>
        <note>catalytic</note>
    </ligand>
</feature>
<dbReference type="FunFam" id="3.40.50.450:FF:000001">
    <property type="entry name" value="ATP-dependent 6-phosphofructokinase"/>
    <property type="match status" value="1"/>
</dbReference>
<dbReference type="PIRSF" id="PIRSF000532">
    <property type="entry name" value="ATP_PFK_prok"/>
    <property type="match status" value="1"/>
</dbReference>
<comment type="similarity">
    <text evidence="15">Belongs to the phosphofructokinase type A (PFKA) family. ATP-dependent PFK group I subfamily. Prokaryotic clade 'B1' sub-subfamily.</text>
</comment>
<reference evidence="17" key="2">
    <citation type="journal article" date="2021" name="PeerJ">
        <title>Extensive microbial diversity within the chicken gut microbiome revealed by metagenomics and culture.</title>
        <authorList>
            <person name="Gilroy R."/>
            <person name="Ravi A."/>
            <person name="Getino M."/>
            <person name="Pursley I."/>
            <person name="Horton D.L."/>
            <person name="Alikhan N.F."/>
            <person name="Baker D."/>
            <person name="Gharbi K."/>
            <person name="Hall N."/>
            <person name="Watson M."/>
            <person name="Adriaenssens E.M."/>
            <person name="Foster-Nyarko E."/>
            <person name="Jarju S."/>
            <person name="Secka A."/>
            <person name="Antonio M."/>
            <person name="Oren A."/>
            <person name="Chaudhuri R.R."/>
            <person name="La Ragione R."/>
            <person name="Hildebrand F."/>
            <person name="Pallen M.J."/>
        </authorList>
    </citation>
    <scope>NUCLEOTIDE SEQUENCE</scope>
    <source>
        <strain evidence="17">CHK195-11698</strain>
    </source>
</reference>
<dbReference type="AlphaFoldDB" id="A0A9D1HPX7"/>
<feature type="binding site" description="in other chain" evidence="15">
    <location>
        <begin position="126"/>
        <end position="128"/>
    </location>
    <ligand>
        <name>substrate</name>
        <note>ligand shared between dimeric partners</note>
    </ligand>
</feature>
<keyword evidence="6 15" id="KW-0021">Allosteric enzyme</keyword>
<feature type="binding site" description="in other chain" evidence="15">
    <location>
        <position position="155"/>
    </location>
    <ligand>
        <name>ADP</name>
        <dbReference type="ChEBI" id="CHEBI:456216"/>
        <note>allosteric activator; ligand shared between dimeric partners</note>
    </ligand>
</feature>
<comment type="cofactor">
    <cofactor evidence="1 15">
        <name>Mg(2+)</name>
        <dbReference type="ChEBI" id="CHEBI:18420"/>
    </cofactor>
</comment>
<dbReference type="FunFam" id="3.40.50.460:FF:000002">
    <property type="entry name" value="ATP-dependent 6-phosphofructokinase"/>
    <property type="match status" value="1"/>
</dbReference>
<dbReference type="GO" id="GO:0005524">
    <property type="term" value="F:ATP binding"/>
    <property type="evidence" value="ECO:0007669"/>
    <property type="project" value="UniProtKB-UniRule"/>
</dbReference>
<evidence type="ECO:0000256" key="3">
    <source>
        <dbReference type="ARBA" id="ARBA00004496"/>
    </source>
</evidence>
<feature type="binding site" description="in other chain" evidence="15">
    <location>
        <begin position="186"/>
        <end position="188"/>
    </location>
    <ligand>
        <name>ADP</name>
        <dbReference type="ChEBI" id="CHEBI:456216"/>
        <note>allosteric activator; ligand shared between dimeric partners</note>
    </ligand>
</feature>
<evidence type="ECO:0000313" key="18">
    <source>
        <dbReference type="Proteomes" id="UP000824175"/>
    </source>
</evidence>
<evidence type="ECO:0000256" key="12">
    <source>
        <dbReference type="ARBA" id="ARBA00022842"/>
    </source>
</evidence>
<comment type="function">
    <text evidence="2 15">Catalyzes the phosphorylation of D-fructose 6-phosphate to fructose 1,6-bisphosphate by ATP, the first committing step of glycolysis.</text>
</comment>
<dbReference type="Proteomes" id="UP000824175">
    <property type="component" value="Unassembled WGS sequence"/>
</dbReference>
<dbReference type="GO" id="GO:0030388">
    <property type="term" value="P:fructose 1,6-bisphosphate metabolic process"/>
    <property type="evidence" value="ECO:0007669"/>
    <property type="project" value="TreeGrafter"/>
</dbReference>
<evidence type="ECO:0000313" key="17">
    <source>
        <dbReference type="EMBL" id="HIU13339.1"/>
    </source>
</evidence>
<keyword evidence="13 15" id="KW-0324">Glycolysis</keyword>
<dbReference type="HAMAP" id="MF_00339">
    <property type="entry name" value="Phosphofructokinase_I_B1"/>
    <property type="match status" value="1"/>
</dbReference>